<evidence type="ECO:0000259" key="13">
    <source>
        <dbReference type="PROSITE" id="PS50853"/>
    </source>
</evidence>
<evidence type="ECO:0000256" key="10">
    <source>
        <dbReference type="SAM" id="MobiDB-lite"/>
    </source>
</evidence>
<keyword evidence="6 11" id="KW-1133">Transmembrane helix</keyword>
<evidence type="ECO:0000256" key="3">
    <source>
        <dbReference type="ARBA" id="ARBA00022692"/>
    </source>
</evidence>
<evidence type="ECO:0000256" key="11">
    <source>
        <dbReference type="SAM" id="Phobius"/>
    </source>
</evidence>
<evidence type="ECO:0000256" key="2">
    <source>
        <dbReference type="ARBA" id="ARBA00008921"/>
    </source>
</evidence>
<keyword evidence="7 11" id="KW-0472">Membrane</keyword>
<evidence type="ECO:0000256" key="4">
    <source>
        <dbReference type="ARBA" id="ARBA00022729"/>
    </source>
</evidence>
<dbReference type="KEGG" id="muo:115465990"/>
<dbReference type="GeneID" id="115465990"/>
<comment type="similarity">
    <text evidence="2">Belongs to the type I cytokine receptor family. Type 2 subfamily.</text>
</comment>
<evidence type="ECO:0000313" key="15">
    <source>
        <dbReference type="RefSeq" id="XP_030052774.1"/>
    </source>
</evidence>
<keyword evidence="3 11" id="KW-0812">Transmembrane</keyword>
<dbReference type="SMART" id="SM00060">
    <property type="entry name" value="FN3"/>
    <property type="match status" value="3"/>
</dbReference>
<sequence>MRYRGHLTYHLLLLLPSTIILHNGALIAASGLQCFLKGRCGDMNCTWNSGRELVMDGTYTFHFRSLKYTSAGQVGVVPFLRGRQWVLVPRRNLTCSDQYEVWVEGPDNDSNDTTLGHGMFSMEEIEKPDPPVLGVEISEASSEVIVTWKTNHESEDHLHSRFQLRYRECGTQNWTWVNEEDIEPDSYEFSHLEAFTEYEVQIRHVLRDRKVPKSDWSHPIVFRSPTAAPVGLVDLWWYLDKGCSSLTVLWKELEPKAAKSHNVTYTVSYREGGAHGGSLRSITVLCCNIIIPHSVQYISISAANSVGRTQTASLNLEHSDFPPPEGVKAKGNHVGLQVSWKPYRRLPQEYVVQWNEAVNRSAATIRWKRVEPTNHNVTLTDGFQPQVPYLVSVYGLYPHGYTGPVSVLGYVEEGVPSVGPDIMVRSVSPTKVLVLWDDIPLLQQRGVITHYTIYTRSSGSQVLRSENVSVGRNSSLLHVHPSTSYQLWMSASTSAGEGRKRYIEFTSQGGGHVVLIPASAFSPCPDAVLLPVVFVSLTVIFAILCILGLLFHQRIVGVGRWILPEWCCQSIPDPMHSKITIQSQHKDADGSQGAFLQCLYLGVDTADPLLTTVEEISEPAASLTGDVHDSQRGERCSGSLDPPYQAELTPSSAGPWDMSDAPVARPLQSLIISGYEKHFMPSAEFLEQYS</sequence>
<evidence type="ECO:0000256" key="8">
    <source>
        <dbReference type="ARBA" id="ARBA00023170"/>
    </source>
</evidence>
<keyword evidence="9" id="KW-0325">Glycoprotein</keyword>
<dbReference type="OrthoDB" id="5989951at2759"/>
<dbReference type="InterPro" id="IPR003961">
    <property type="entry name" value="FN3_dom"/>
</dbReference>
<dbReference type="PROSITE" id="PS50853">
    <property type="entry name" value="FN3"/>
    <property type="match status" value="2"/>
</dbReference>
<feature type="region of interest" description="Disordered" evidence="10">
    <location>
        <begin position="623"/>
        <end position="657"/>
    </location>
</feature>
<proteinExistence type="inferred from homology"/>
<feature type="chain" id="PRO_5027803752" evidence="12">
    <location>
        <begin position="25"/>
        <end position="690"/>
    </location>
</feature>
<gene>
    <name evidence="15" type="primary">IL27RA</name>
</gene>
<evidence type="ECO:0000256" key="9">
    <source>
        <dbReference type="ARBA" id="ARBA00023180"/>
    </source>
</evidence>
<reference evidence="15" key="1">
    <citation type="submission" date="2025-08" db="UniProtKB">
        <authorList>
            <consortium name="RefSeq"/>
        </authorList>
    </citation>
    <scope>IDENTIFICATION</scope>
</reference>
<feature type="signal peptide" evidence="12">
    <location>
        <begin position="1"/>
        <end position="24"/>
    </location>
</feature>
<dbReference type="RefSeq" id="XP_030052774.1">
    <property type="nucleotide sequence ID" value="XM_030196914.1"/>
</dbReference>
<comment type="subcellular location">
    <subcellularLocation>
        <location evidence="1">Membrane</location>
        <topology evidence="1">Single-pass type I membrane protein</topology>
    </subcellularLocation>
</comment>
<dbReference type="InterPro" id="IPR013783">
    <property type="entry name" value="Ig-like_fold"/>
</dbReference>
<evidence type="ECO:0000256" key="1">
    <source>
        <dbReference type="ARBA" id="ARBA00004479"/>
    </source>
</evidence>
<keyword evidence="5" id="KW-0677">Repeat</keyword>
<name>A0A6P7XQT4_9AMPH</name>
<dbReference type="Gene3D" id="2.60.40.10">
    <property type="entry name" value="Immunoglobulins"/>
    <property type="match status" value="4"/>
</dbReference>
<evidence type="ECO:0000256" key="12">
    <source>
        <dbReference type="SAM" id="SignalP"/>
    </source>
</evidence>
<keyword evidence="8 15" id="KW-0675">Receptor</keyword>
<feature type="transmembrane region" description="Helical" evidence="11">
    <location>
        <begin position="528"/>
        <end position="551"/>
    </location>
</feature>
<feature type="domain" description="Fibronectin type-III" evidence="13">
    <location>
        <begin position="416"/>
        <end position="511"/>
    </location>
</feature>
<dbReference type="GO" id="GO:0005886">
    <property type="term" value="C:plasma membrane"/>
    <property type="evidence" value="ECO:0007669"/>
    <property type="project" value="UniProtKB-ARBA"/>
</dbReference>
<organism evidence="14 15">
    <name type="scientific">Microcaecilia unicolor</name>
    <dbReference type="NCBI Taxonomy" id="1415580"/>
    <lineage>
        <taxon>Eukaryota</taxon>
        <taxon>Metazoa</taxon>
        <taxon>Chordata</taxon>
        <taxon>Craniata</taxon>
        <taxon>Vertebrata</taxon>
        <taxon>Euteleostomi</taxon>
        <taxon>Amphibia</taxon>
        <taxon>Gymnophiona</taxon>
        <taxon>Siphonopidae</taxon>
        <taxon>Microcaecilia</taxon>
    </lineage>
</organism>
<keyword evidence="4 12" id="KW-0732">Signal</keyword>
<dbReference type="InterPro" id="IPR036116">
    <property type="entry name" value="FN3_sf"/>
</dbReference>
<dbReference type="CTD" id="9466"/>
<evidence type="ECO:0000256" key="5">
    <source>
        <dbReference type="ARBA" id="ARBA00022737"/>
    </source>
</evidence>
<dbReference type="PANTHER" id="PTHR48423:SF1">
    <property type="entry name" value="INTERLEUKIN-27 RECEPTOR SUBUNIT ALPHA"/>
    <property type="match status" value="1"/>
</dbReference>
<dbReference type="FunCoup" id="A0A6P7XQT4">
    <property type="interactions" value="399"/>
</dbReference>
<dbReference type="InParanoid" id="A0A6P7XQT4"/>
<dbReference type="PANTHER" id="PTHR48423">
    <property type="entry name" value="INTERLEUKIN-27 RECEPTOR SUBUNIT ALPHA"/>
    <property type="match status" value="1"/>
</dbReference>
<evidence type="ECO:0000256" key="6">
    <source>
        <dbReference type="ARBA" id="ARBA00022989"/>
    </source>
</evidence>
<feature type="domain" description="Fibronectin type-III" evidence="13">
    <location>
        <begin position="127"/>
        <end position="227"/>
    </location>
</feature>
<accession>A0A6P7XQT4</accession>
<evidence type="ECO:0000256" key="7">
    <source>
        <dbReference type="ARBA" id="ARBA00023136"/>
    </source>
</evidence>
<evidence type="ECO:0000313" key="14">
    <source>
        <dbReference type="Proteomes" id="UP000515156"/>
    </source>
</evidence>
<dbReference type="Proteomes" id="UP000515156">
    <property type="component" value="Chromosome 3"/>
</dbReference>
<dbReference type="CDD" id="cd00063">
    <property type="entry name" value="FN3"/>
    <property type="match status" value="3"/>
</dbReference>
<dbReference type="SUPFAM" id="SSF49265">
    <property type="entry name" value="Fibronectin type III"/>
    <property type="match status" value="3"/>
</dbReference>
<dbReference type="InterPro" id="IPR052672">
    <property type="entry name" value="Type1_Cytokine_Rcpt_Type2"/>
</dbReference>
<keyword evidence="14" id="KW-1185">Reference proteome</keyword>
<protein>
    <submittedName>
        <fullName evidence="15">Interleukin-27 receptor subunit alpha isoform X1</fullName>
    </submittedName>
</protein>
<feature type="compositionally biased region" description="Basic and acidic residues" evidence="10">
    <location>
        <begin position="626"/>
        <end position="635"/>
    </location>
</feature>
<dbReference type="AlphaFoldDB" id="A0A6P7XQT4"/>